<accession>A0A1I8EIM4</accession>
<organism evidence="1">
    <name type="scientific">Wuchereria bancrofti</name>
    <dbReference type="NCBI Taxonomy" id="6293"/>
    <lineage>
        <taxon>Eukaryota</taxon>
        <taxon>Metazoa</taxon>
        <taxon>Ecdysozoa</taxon>
        <taxon>Nematoda</taxon>
        <taxon>Chromadorea</taxon>
        <taxon>Rhabditida</taxon>
        <taxon>Spirurina</taxon>
        <taxon>Spiruromorpha</taxon>
        <taxon>Filarioidea</taxon>
        <taxon>Onchocercidae</taxon>
        <taxon>Wuchereria</taxon>
    </lineage>
</organism>
<reference evidence="1" key="1">
    <citation type="submission" date="2016-11" db="UniProtKB">
        <authorList>
            <consortium name="WormBaseParasite"/>
        </authorList>
    </citation>
    <scope>IDENTIFICATION</scope>
    <source>
        <strain evidence="1">pt0022</strain>
    </source>
</reference>
<dbReference type="AlphaFoldDB" id="A0A1I8EIM4"/>
<proteinExistence type="predicted"/>
<evidence type="ECO:0000313" key="1">
    <source>
        <dbReference type="WBParaSite" id="maker-PairedContig_2307-snap-gene-3.24-mRNA-1"/>
    </source>
</evidence>
<dbReference type="WBParaSite" id="maker-PairedContig_2307-snap-gene-3.24-mRNA-1">
    <property type="protein sequence ID" value="maker-PairedContig_2307-snap-gene-3.24-mRNA-1"/>
    <property type="gene ID" value="maker-PairedContig_2307-snap-gene-3.24"/>
</dbReference>
<sequence length="77" mass="9039">MKEYTMKCDKRMEWHKANTVNVINARRQILLISKSLIISQLPKKSKGPTIDSFKNLKRDKILNFATYGAKLLFNRKI</sequence>
<protein>
    <submittedName>
        <fullName evidence="1">Uncharacterized protein</fullName>
    </submittedName>
</protein>
<name>A0A1I8EIM4_WUCBA</name>